<gene>
    <name evidence="1" type="ORF">PDIGIT_LOCUS2712</name>
</gene>
<sequence>MLKRHALLDRKESLDRDLKTSLIRNMKFCIRLFVSRSAAHCTICRYPSLSFYKTI</sequence>
<accession>A0A9W4U5K8</accession>
<protein>
    <submittedName>
        <fullName evidence="1">Uncharacterized protein</fullName>
    </submittedName>
</protein>
<proteinExistence type="predicted"/>
<reference evidence="1" key="1">
    <citation type="submission" date="2023-01" db="EMBL/GenBank/DDBJ databases">
        <authorList>
            <person name="Van Ghelder C."/>
            <person name="Rancurel C."/>
        </authorList>
    </citation>
    <scope>NUCLEOTIDE SEQUENCE</scope>
    <source>
        <strain evidence="1">CNCM I-4278</strain>
    </source>
</reference>
<dbReference type="AlphaFoldDB" id="A0A9W4U5K8"/>
<dbReference type="Proteomes" id="UP001152607">
    <property type="component" value="Unassembled WGS sequence"/>
</dbReference>
<evidence type="ECO:0000313" key="1">
    <source>
        <dbReference type="EMBL" id="CAI6297650.1"/>
    </source>
</evidence>
<name>A0A9W4U5K8_9PLEO</name>
<comment type="caution">
    <text evidence="1">The sequence shown here is derived from an EMBL/GenBank/DDBJ whole genome shotgun (WGS) entry which is preliminary data.</text>
</comment>
<keyword evidence="2" id="KW-1185">Reference proteome</keyword>
<organism evidence="1 2">
    <name type="scientific">Periconia digitata</name>
    <dbReference type="NCBI Taxonomy" id="1303443"/>
    <lineage>
        <taxon>Eukaryota</taxon>
        <taxon>Fungi</taxon>
        <taxon>Dikarya</taxon>
        <taxon>Ascomycota</taxon>
        <taxon>Pezizomycotina</taxon>
        <taxon>Dothideomycetes</taxon>
        <taxon>Pleosporomycetidae</taxon>
        <taxon>Pleosporales</taxon>
        <taxon>Massarineae</taxon>
        <taxon>Periconiaceae</taxon>
        <taxon>Periconia</taxon>
    </lineage>
</organism>
<dbReference type="EMBL" id="CAOQHR010000002">
    <property type="protein sequence ID" value="CAI6297650.1"/>
    <property type="molecule type" value="Genomic_DNA"/>
</dbReference>
<evidence type="ECO:0000313" key="2">
    <source>
        <dbReference type="Proteomes" id="UP001152607"/>
    </source>
</evidence>